<dbReference type="EMBL" id="LSYV01000078">
    <property type="protein sequence ID" value="KXZ43944.1"/>
    <property type="molecule type" value="Genomic_DNA"/>
</dbReference>
<name>A0A150G294_GONPE</name>
<protein>
    <submittedName>
        <fullName evidence="3">VPS45 protein</fullName>
    </submittedName>
</protein>
<dbReference type="Gene3D" id="1.25.40.60">
    <property type="match status" value="1"/>
</dbReference>
<dbReference type="Gene3D" id="3.40.50.2060">
    <property type="match status" value="1"/>
</dbReference>
<evidence type="ECO:0000256" key="2">
    <source>
        <dbReference type="SAM" id="MobiDB-lite"/>
    </source>
</evidence>
<evidence type="ECO:0000256" key="1">
    <source>
        <dbReference type="ARBA" id="ARBA00009884"/>
    </source>
</evidence>
<evidence type="ECO:0000313" key="4">
    <source>
        <dbReference type="Proteomes" id="UP000075714"/>
    </source>
</evidence>
<evidence type="ECO:0000313" key="3">
    <source>
        <dbReference type="EMBL" id="KXZ43944.1"/>
    </source>
</evidence>
<dbReference type="Pfam" id="PF00995">
    <property type="entry name" value="Sec1"/>
    <property type="match status" value="1"/>
</dbReference>
<dbReference type="PANTHER" id="PTHR11679">
    <property type="entry name" value="VESICLE PROTEIN SORTING-ASSOCIATED"/>
    <property type="match status" value="1"/>
</dbReference>
<dbReference type="Gene3D" id="3.90.830.10">
    <property type="entry name" value="Syntaxin Binding Protein 1, Chain A, domain 2"/>
    <property type="match status" value="1"/>
</dbReference>
<dbReference type="GO" id="GO:0016192">
    <property type="term" value="P:vesicle-mediated transport"/>
    <property type="evidence" value="ECO:0007669"/>
    <property type="project" value="InterPro"/>
</dbReference>
<dbReference type="InterPro" id="IPR043127">
    <property type="entry name" value="Sec-1-like_dom3a"/>
</dbReference>
<dbReference type="Proteomes" id="UP000075714">
    <property type="component" value="Unassembled WGS sequence"/>
</dbReference>
<accession>A0A150G294</accession>
<dbReference type="AlphaFoldDB" id="A0A150G294"/>
<dbReference type="STRING" id="33097.A0A150G294"/>
<comment type="similarity">
    <text evidence="1">Belongs to the STXBP/unc-18/SEC1 family.</text>
</comment>
<dbReference type="InterPro" id="IPR027482">
    <property type="entry name" value="Sec1-like_dom2"/>
</dbReference>
<gene>
    <name evidence="3" type="ORF">GPECTOR_77g4</name>
</gene>
<dbReference type="SUPFAM" id="SSF56815">
    <property type="entry name" value="Sec1/munc18-like (SM) proteins"/>
    <property type="match status" value="1"/>
</dbReference>
<dbReference type="InterPro" id="IPR036045">
    <property type="entry name" value="Sec1-like_sf"/>
</dbReference>
<feature type="region of interest" description="Disordered" evidence="2">
    <location>
        <begin position="490"/>
        <end position="534"/>
    </location>
</feature>
<dbReference type="InterPro" id="IPR001619">
    <property type="entry name" value="Sec1-like"/>
</dbReference>
<dbReference type="Gene3D" id="3.40.50.1910">
    <property type="match status" value="1"/>
</dbReference>
<feature type="compositionally biased region" description="Low complexity" evidence="2">
    <location>
        <begin position="515"/>
        <end position="525"/>
    </location>
</feature>
<comment type="caution">
    <text evidence="3">The sequence shown here is derived from an EMBL/GenBank/DDBJ whole genome shotgun (WGS) entry which is preliminary data.</text>
</comment>
<dbReference type="OrthoDB" id="2228at2759"/>
<keyword evidence="4" id="KW-1185">Reference proteome</keyword>
<dbReference type="PIRSF" id="PIRSF005715">
    <property type="entry name" value="VPS45_Sec1"/>
    <property type="match status" value="1"/>
</dbReference>
<dbReference type="InterPro" id="IPR043154">
    <property type="entry name" value="Sec-1-like_dom1"/>
</dbReference>
<feature type="compositionally biased region" description="Gly residues" evidence="2">
    <location>
        <begin position="600"/>
        <end position="613"/>
    </location>
</feature>
<organism evidence="3 4">
    <name type="scientific">Gonium pectorale</name>
    <name type="common">Green alga</name>
    <dbReference type="NCBI Taxonomy" id="33097"/>
    <lineage>
        <taxon>Eukaryota</taxon>
        <taxon>Viridiplantae</taxon>
        <taxon>Chlorophyta</taxon>
        <taxon>core chlorophytes</taxon>
        <taxon>Chlorophyceae</taxon>
        <taxon>CS clade</taxon>
        <taxon>Chlamydomonadales</taxon>
        <taxon>Volvocaceae</taxon>
        <taxon>Gonium</taxon>
    </lineage>
</organism>
<proteinExistence type="inferred from homology"/>
<reference evidence="4" key="1">
    <citation type="journal article" date="2016" name="Nat. Commun.">
        <title>The Gonium pectorale genome demonstrates co-option of cell cycle regulation during the evolution of multicellularity.</title>
        <authorList>
            <person name="Hanschen E.R."/>
            <person name="Marriage T.N."/>
            <person name="Ferris P.J."/>
            <person name="Hamaji T."/>
            <person name="Toyoda A."/>
            <person name="Fujiyama A."/>
            <person name="Neme R."/>
            <person name="Noguchi H."/>
            <person name="Minakuchi Y."/>
            <person name="Suzuki M."/>
            <person name="Kawai-Toyooka H."/>
            <person name="Smith D.R."/>
            <person name="Sparks H."/>
            <person name="Anderson J."/>
            <person name="Bakaric R."/>
            <person name="Luria V."/>
            <person name="Karger A."/>
            <person name="Kirschner M.W."/>
            <person name="Durand P.M."/>
            <person name="Michod R.E."/>
            <person name="Nozaki H."/>
            <person name="Olson B.J."/>
        </authorList>
    </citation>
    <scope>NUCLEOTIDE SEQUENCE [LARGE SCALE GENOMIC DNA]</scope>
    <source>
        <strain evidence="4">NIES-2863</strain>
    </source>
</reference>
<sequence length="674" mass="72700">MESSRKAVKERVLGDMLGSVVDSTGGGWKVLILDEFTTRVLSSTLRMSDIMECNVSVVEDLAKAREPLHQPAVYFIQPTSKSIARLLEDFGGPEGKERVGKGGLKQLYPTAHIFLSNKLPAEQLEKLKANPRLVKSLKTLKELNLEFLTVDSRTVVTDHPDAGRLLLSDACEVNRTAVTRQVDAVVSRLVTLFSTLKEFPVIRYKAPRPLQAGDPPGHSMRVAMPQQLATRLHERLAGMQRAGQLPGKETCDLLVLDRSYDPVAPFIHEWSYEALVYDLVHMEGNVYRYDVESKDGKSEPREAILEESDELWNELRHLFIADVYTTLHRRLKDFQNNKAAKAAGGLGKAAEGLSTSAIRQLIVALPQFREALGRLALHISVSDSLKAATNARRLTDVGGLEQDLVLGEKRSKEMLAFLTENAPALDPTDKLRLLACYLATHPGKLDVAKRLAWQKTAGLSGEDMAALVGGLLRMGVRAMEAVAAPAEGSKGSGFFGGAKKPPKPPVATRRKWRPGSVASGAAAGKAPEDEEEEYELDRFRPLMGELVEEMAAGRLSEVEYPYVKPPSAEAAEAAARAAATSARTARSGLNWARKNKEGGPEGAGGSGSGAAGGGGGRRLVVFILGGATRGEMRVAHVLSSHLGRDVVLASTAVASPSAFVDDLYAAVPESGHGM</sequence>
<feature type="region of interest" description="Disordered" evidence="2">
    <location>
        <begin position="584"/>
        <end position="613"/>
    </location>
</feature>